<feature type="transmembrane region" description="Helical" evidence="2">
    <location>
        <begin position="285"/>
        <end position="304"/>
    </location>
</feature>
<dbReference type="InterPro" id="IPR050879">
    <property type="entry name" value="Acyltransferase_3"/>
</dbReference>
<dbReference type="EMBL" id="CP087164">
    <property type="protein sequence ID" value="UGS37418.1"/>
    <property type="molecule type" value="Genomic_DNA"/>
</dbReference>
<feature type="transmembrane region" description="Helical" evidence="2">
    <location>
        <begin position="56"/>
        <end position="75"/>
    </location>
</feature>
<sequence length="409" mass="45459">MAADVDDALRPPPGNPRFPLLDAMRAVAAISIVVTHASGVSNFNTDNVLGAYTARLNFGVCIFFLLSGFLLYRPFVAARREGRPPIGIRAFVRRRVLRIVPAYWVALILLAIYPGLLGFSDHWWRFFTFTQIYWTDSVVQGIGPAWTLAIEASFYVILPFLAAGIARLRPSVGGEIGILVGIAIATLAFRYAIQEWTAPFSEWRVLHNTLLSYMDWFCYGMILAVVSVAMHGREAGSRVMRFIIRRPWAPWLAAAVVFWLVATQLDLSRGFYVVYTQANFLGEHVGYALCAALLLLPAVFGDWAGGWPRRLLALSWMGWLGLISYGIFLWHSTIMLEINDHGAQGWLPGSGFLSLLLVTLAIVIPIATLSYYVVERPALKLKDPKRRRGTPAAGRADSTPPRVAQHAEP</sequence>
<protein>
    <recommendedName>
        <fullName evidence="3">Acyltransferase 3 domain-containing protein</fullName>
    </recommendedName>
</protein>
<feature type="transmembrane region" description="Helical" evidence="2">
    <location>
        <begin position="311"/>
        <end position="331"/>
    </location>
</feature>
<reference evidence="4" key="1">
    <citation type="journal article" date="2022" name="Int. J. Syst. Evol. Microbiol.">
        <title>Pseudomonas aegrilactucae sp. nov. and Pseudomonas morbosilactucae sp. nov., pathogens causing bacterial rot of lettuce in Japan.</title>
        <authorList>
            <person name="Sawada H."/>
            <person name="Fujikawa T."/>
            <person name="Satou M."/>
        </authorList>
    </citation>
    <scope>NUCLEOTIDE SEQUENCE</scope>
    <source>
        <strain evidence="4">0166_1</strain>
    </source>
</reference>
<evidence type="ECO:0000256" key="2">
    <source>
        <dbReference type="SAM" id="Phobius"/>
    </source>
</evidence>
<keyword evidence="2" id="KW-0472">Membrane</keyword>
<feature type="transmembrane region" description="Helical" evidence="2">
    <location>
        <begin position="248"/>
        <end position="265"/>
    </location>
</feature>
<proteinExistence type="predicted"/>
<dbReference type="GO" id="GO:0016747">
    <property type="term" value="F:acyltransferase activity, transferring groups other than amino-acyl groups"/>
    <property type="evidence" value="ECO:0007669"/>
    <property type="project" value="InterPro"/>
</dbReference>
<dbReference type="GO" id="GO:0016020">
    <property type="term" value="C:membrane"/>
    <property type="evidence" value="ECO:0007669"/>
    <property type="project" value="TreeGrafter"/>
</dbReference>
<dbReference type="InterPro" id="IPR002656">
    <property type="entry name" value="Acyl_transf_3_dom"/>
</dbReference>
<dbReference type="PANTHER" id="PTHR23028:SF53">
    <property type="entry name" value="ACYL_TRANSF_3 DOMAIN-CONTAINING PROTEIN"/>
    <property type="match status" value="1"/>
</dbReference>
<feature type="domain" description="Acyltransferase 3" evidence="3">
    <location>
        <begin position="21"/>
        <end position="367"/>
    </location>
</feature>
<feature type="region of interest" description="Disordered" evidence="1">
    <location>
        <begin position="384"/>
        <end position="409"/>
    </location>
</feature>
<dbReference type="Pfam" id="PF01757">
    <property type="entry name" value="Acyl_transf_3"/>
    <property type="match status" value="1"/>
</dbReference>
<evidence type="ECO:0000259" key="3">
    <source>
        <dbReference type="Pfam" id="PF01757"/>
    </source>
</evidence>
<dbReference type="PANTHER" id="PTHR23028">
    <property type="entry name" value="ACETYLTRANSFERASE"/>
    <property type="match status" value="1"/>
</dbReference>
<accession>A0A9E6Y0I0</accession>
<dbReference type="GO" id="GO:0009103">
    <property type="term" value="P:lipopolysaccharide biosynthetic process"/>
    <property type="evidence" value="ECO:0007669"/>
    <property type="project" value="TreeGrafter"/>
</dbReference>
<dbReference type="Proteomes" id="UP001162834">
    <property type="component" value="Chromosome"/>
</dbReference>
<evidence type="ECO:0000313" key="4">
    <source>
        <dbReference type="EMBL" id="UGS37418.1"/>
    </source>
</evidence>
<feature type="transmembrane region" description="Helical" evidence="2">
    <location>
        <begin position="172"/>
        <end position="193"/>
    </location>
</feature>
<keyword evidence="2" id="KW-0812">Transmembrane</keyword>
<feature type="transmembrane region" description="Helical" evidence="2">
    <location>
        <begin position="213"/>
        <end position="232"/>
    </location>
</feature>
<name>A0A9E6Y0I0_9ACTN</name>
<dbReference type="RefSeq" id="WP_259311473.1">
    <property type="nucleotide sequence ID" value="NZ_CP087164.1"/>
</dbReference>
<dbReference type="AlphaFoldDB" id="A0A9E6Y0I0"/>
<gene>
    <name evidence="4" type="ORF">DSM104329_03834</name>
</gene>
<evidence type="ECO:0000256" key="1">
    <source>
        <dbReference type="SAM" id="MobiDB-lite"/>
    </source>
</evidence>
<organism evidence="4 5">
    <name type="scientific">Capillimicrobium parvum</name>
    <dbReference type="NCBI Taxonomy" id="2884022"/>
    <lineage>
        <taxon>Bacteria</taxon>
        <taxon>Bacillati</taxon>
        <taxon>Actinomycetota</taxon>
        <taxon>Thermoleophilia</taxon>
        <taxon>Solirubrobacterales</taxon>
        <taxon>Capillimicrobiaceae</taxon>
        <taxon>Capillimicrobium</taxon>
    </lineage>
</organism>
<keyword evidence="5" id="KW-1185">Reference proteome</keyword>
<dbReference type="KEGG" id="sbae:DSM104329_03834"/>
<feature type="transmembrane region" description="Helical" evidence="2">
    <location>
        <begin position="351"/>
        <end position="374"/>
    </location>
</feature>
<keyword evidence="2" id="KW-1133">Transmembrane helix</keyword>
<feature type="transmembrane region" description="Helical" evidence="2">
    <location>
        <begin position="96"/>
        <end position="116"/>
    </location>
</feature>
<feature type="transmembrane region" description="Helical" evidence="2">
    <location>
        <begin position="145"/>
        <end position="165"/>
    </location>
</feature>
<evidence type="ECO:0000313" key="5">
    <source>
        <dbReference type="Proteomes" id="UP001162834"/>
    </source>
</evidence>